<sequence>MRSVSKFIPGLIAAILFSTSAHASGNYGYCQASWSPSPTSAARIVVTPVFEGEDGLFDQPNRIGNPTPSGYQKQFVAMVKEEYGLQNANMSSYGIGFSAQCRAFDNPAGAITFWSQINEYNYSRQAYLIDHLKWMPPGTIKVSN</sequence>
<evidence type="ECO:0000313" key="3">
    <source>
        <dbReference type="Proteomes" id="UP000002207"/>
    </source>
</evidence>
<evidence type="ECO:0008006" key="4">
    <source>
        <dbReference type="Google" id="ProtNLM"/>
    </source>
</evidence>
<name>C1F7C6_ACIC5</name>
<keyword evidence="1" id="KW-0732">Signal</keyword>
<proteinExistence type="predicted"/>
<feature type="signal peptide" evidence="1">
    <location>
        <begin position="1"/>
        <end position="23"/>
    </location>
</feature>
<dbReference type="AlphaFoldDB" id="C1F7C6"/>
<gene>
    <name evidence="2" type="ordered locus">ACP_1682</name>
</gene>
<reference evidence="2 3" key="1">
    <citation type="journal article" date="2009" name="Appl. Environ. Microbiol.">
        <title>Three genomes from the phylum Acidobacteria provide insight into the lifestyles of these microorganisms in soils.</title>
        <authorList>
            <person name="Ward N.L."/>
            <person name="Challacombe J.F."/>
            <person name="Janssen P.H."/>
            <person name="Henrissat B."/>
            <person name="Coutinho P.M."/>
            <person name="Wu M."/>
            <person name="Xie G."/>
            <person name="Haft D.H."/>
            <person name="Sait M."/>
            <person name="Badger J."/>
            <person name="Barabote R.D."/>
            <person name="Bradley B."/>
            <person name="Brettin T.S."/>
            <person name="Brinkac L.M."/>
            <person name="Bruce D."/>
            <person name="Creasy T."/>
            <person name="Daugherty S.C."/>
            <person name="Davidsen T.M."/>
            <person name="DeBoy R.T."/>
            <person name="Detter J.C."/>
            <person name="Dodson R.J."/>
            <person name="Durkin A.S."/>
            <person name="Ganapathy A."/>
            <person name="Gwinn-Giglio M."/>
            <person name="Han C.S."/>
            <person name="Khouri H."/>
            <person name="Kiss H."/>
            <person name="Kothari S.P."/>
            <person name="Madupu R."/>
            <person name="Nelson K.E."/>
            <person name="Nelson W.C."/>
            <person name="Paulsen I."/>
            <person name="Penn K."/>
            <person name="Ren Q."/>
            <person name="Rosovitz M.J."/>
            <person name="Selengut J.D."/>
            <person name="Shrivastava S."/>
            <person name="Sullivan S.A."/>
            <person name="Tapia R."/>
            <person name="Thompson L.S."/>
            <person name="Watkins K.L."/>
            <person name="Yang Q."/>
            <person name="Yu C."/>
            <person name="Zafar N."/>
            <person name="Zhou L."/>
            <person name="Kuske C.R."/>
        </authorList>
    </citation>
    <scope>NUCLEOTIDE SEQUENCE [LARGE SCALE GENOMIC DNA]</scope>
    <source>
        <strain evidence="3">ATCC 51196 / DSM 11244 / BCRC 80197 / JCM 7670 / NBRC 15755 / NCIMB 13165 / 161</strain>
    </source>
</reference>
<feature type="chain" id="PRO_5002909368" description="Lipoprotein" evidence="1">
    <location>
        <begin position="24"/>
        <end position="144"/>
    </location>
</feature>
<dbReference type="HOGENOM" id="CLU_1792278_0_0_0"/>
<protein>
    <recommendedName>
        <fullName evidence="4">Lipoprotein</fullName>
    </recommendedName>
</protein>
<evidence type="ECO:0000256" key="1">
    <source>
        <dbReference type="SAM" id="SignalP"/>
    </source>
</evidence>
<keyword evidence="3" id="KW-1185">Reference proteome</keyword>
<dbReference type="KEGG" id="aca:ACP_1682"/>
<organism evidence="2 3">
    <name type="scientific">Acidobacterium capsulatum (strain ATCC 51196 / DSM 11244 / BCRC 80197 / JCM 7670 / NBRC 15755 / NCIMB 13165 / 161)</name>
    <dbReference type="NCBI Taxonomy" id="240015"/>
    <lineage>
        <taxon>Bacteria</taxon>
        <taxon>Pseudomonadati</taxon>
        <taxon>Acidobacteriota</taxon>
        <taxon>Terriglobia</taxon>
        <taxon>Terriglobales</taxon>
        <taxon>Acidobacteriaceae</taxon>
        <taxon>Acidobacterium</taxon>
    </lineage>
</organism>
<accession>C1F7C6</accession>
<dbReference type="EMBL" id="CP001472">
    <property type="protein sequence ID" value="ACO31373.1"/>
    <property type="molecule type" value="Genomic_DNA"/>
</dbReference>
<evidence type="ECO:0000313" key="2">
    <source>
        <dbReference type="EMBL" id="ACO31373.1"/>
    </source>
</evidence>
<dbReference type="Proteomes" id="UP000002207">
    <property type="component" value="Chromosome"/>
</dbReference>
<dbReference type="InParanoid" id="C1F7C6"/>
<dbReference type="STRING" id="240015.ACP_1682"/>